<reference evidence="2" key="1">
    <citation type="submission" date="2023-10" db="EMBL/GenBank/DDBJ databases">
        <authorList>
            <person name="Domelevo Entfellner J.-B."/>
        </authorList>
    </citation>
    <scope>NUCLEOTIDE SEQUENCE</scope>
</reference>
<sequence length="71" mass="8527">MSRVSMANPPSFPASIVNCDYLLYWMFFHCELWFWMMGKFDIRIFLEAVPAVPLVMEKQKIKAYLIEKEFK</sequence>
<protein>
    <submittedName>
        <fullName evidence="2">Uncharacterized protein</fullName>
    </submittedName>
</protein>
<feature type="transmembrane region" description="Helical" evidence="1">
    <location>
        <begin position="12"/>
        <end position="35"/>
    </location>
</feature>
<dbReference type="Proteomes" id="UP001189624">
    <property type="component" value="Chromosome 4"/>
</dbReference>
<keyword evidence="1" id="KW-0472">Membrane</keyword>
<evidence type="ECO:0000313" key="2">
    <source>
        <dbReference type="EMBL" id="CAJ1950845.1"/>
    </source>
</evidence>
<organism evidence="2 3">
    <name type="scientific">Sphenostylis stenocarpa</name>
    <dbReference type="NCBI Taxonomy" id="92480"/>
    <lineage>
        <taxon>Eukaryota</taxon>
        <taxon>Viridiplantae</taxon>
        <taxon>Streptophyta</taxon>
        <taxon>Embryophyta</taxon>
        <taxon>Tracheophyta</taxon>
        <taxon>Spermatophyta</taxon>
        <taxon>Magnoliopsida</taxon>
        <taxon>eudicotyledons</taxon>
        <taxon>Gunneridae</taxon>
        <taxon>Pentapetalae</taxon>
        <taxon>rosids</taxon>
        <taxon>fabids</taxon>
        <taxon>Fabales</taxon>
        <taxon>Fabaceae</taxon>
        <taxon>Papilionoideae</taxon>
        <taxon>50 kb inversion clade</taxon>
        <taxon>NPAAA clade</taxon>
        <taxon>indigoferoid/millettioid clade</taxon>
        <taxon>Phaseoleae</taxon>
        <taxon>Sphenostylis</taxon>
    </lineage>
</organism>
<name>A0AA86SBR4_9FABA</name>
<dbReference type="AlphaFoldDB" id="A0AA86SBR4"/>
<evidence type="ECO:0000313" key="3">
    <source>
        <dbReference type="Proteomes" id="UP001189624"/>
    </source>
</evidence>
<dbReference type="EMBL" id="OY731401">
    <property type="protein sequence ID" value="CAJ1950845.1"/>
    <property type="molecule type" value="Genomic_DNA"/>
</dbReference>
<accession>A0AA86SBR4</accession>
<keyword evidence="1" id="KW-1133">Transmembrane helix</keyword>
<evidence type="ECO:0000256" key="1">
    <source>
        <dbReference type="SAM" id="Phobius"/>
    </source>
</evidence>
<keyword evidence="3" id="KW-1185">Reference proteome</keyword>
<proteinExistence type="predicted"/>
<keyword evidence="1" id="KW-0812">Transmembrane</keyword>
<gene>
    <name evidence="2" type="ORF">AYBTSS11_LOCUS14465</name>
</gene>
<dbReference type="Gramene" id="rna-AYBTSS11_LOCUS14465">
    <property type="protein sequence ID" value="CAJ1950845.1"/>
    <property type="gene ID" value="gene-AYBTSS11_LOCUS14465"/>
</dbReference>